<dbReference type="GO" id="GO:0005085">
    <property type="term" value="F:guanyl-nucleotide exchange factor activity"/>
    <property type="evidence" value="ECO:0007669"/>
    <property type="project" value="UniProtKB-KW"/>
</dbReference>
<feature type="non-terminal residue" evidence="5">
    <location>
        <position position="658"/>
    </location>
</feature>
<dbReference type="Pfam" id="PF00435">
    <property type="entry name" value="Spectrin"/>
    <property type="match status" value="1"/>
</dbReference>
<dbReference type="PANTHER" id="PTHR22826:SF106">
    <property type="entry name" value="TRIO, ISOFORM A"/>
    <property type="match status" value="1"/>
</dbReference>
<gene>
    <name evidence="5" type="ORF">AMK59_2834</name>
</gene>
<sequence>MQCGDWIQLKILEITPELTTLGNTLSEALELQKAHDEVLRQLQNKQSPVEELLRQADQLISTQKPRAEVYAAMAESLGRAWKDVNFHLELRKHILDLNVQYHTRAQEFFDKITALEASCTDTLVPIEIDAVKNFLTNIHDQRRAVLEALVGALHSGNALIAKLKELGAKGTLDSRPDRIRTSVEKAIAQVQGWMDELHVRRTVLETTFTRRKDQLEQCLALAVLAADMRELEETVCERREILVNTDQLGDSSSSAEILQFEHKKLLPEAKQLQEKALKITKATEKLLASGCFAGEEATKQAYTVLSTTSDYLTDLQQRDALLDRVIAFFRLAQTALTKLDQLEDQLTNSELPKTSPQLAQLHGQCAKTIESITEEPLSEGHAILELVGRGKTGTEGIKRMVEELENRKIRLNGLCVAHKEENRRINEVLNNFLEKQSTICSWLVDIAEEFLHSHTDMGRDLPTAKDFLNLHNQLLTDLQTKGNEINNLLLTLPPILEYLDDDQRQEVDRLVANLHDRWRNIKDILEKRLDLANIYVKFHEEAKIVNNEMDRLEETLERGSGNLADESLQKIETDWESLKPLYESAKNTGLTFKQISKVSEPYLDTRRACVCVDSVLEARTEKQTARGYQKLADFPDGTRRKARASHQVGGKYGRKHKS</sequence>
<evidence type="ECO:0000259" key="4">
    <source>
        <dbReference type="Pfam" id="PF25101"/>
    </source>
</evidence>
<feature type="domain" description="Spectrin repeats metazoan" evidence="4">
    <location>
        <begin position="541"/>
        <end position="624"/>
    </location>
</feature>
<proteinExistence type="predicted"/>
<accession>A0A0T6BEP0</accession>
<dbReference type="Gene3D" id="1.20.58.60">
    <property type="match status" value="3"/>
</dbReference>
<evidence type="ECO:0000313" key="5">
    <source>
        <dbReference type="EMBL" id="KRT85769.1"/>
    </source>
</evidence>
<keyword evidence="1" id="KW-0344">Guanine-nucleotide releasing factor</keyword>
<name>A0A0T6BEP0_9SCAR</name>
<dbReference type="SMART" id="SM00150">
    <property type="entry name" value="SPEC"/>
    <property type="match status" value="4"/>
</dbReference>
<dbReference type="InterPro" id="IPR002017">
    <property type="entry name" value="Spectrin_repeat"/>
</dbReference>
<dbReference type="Proteomes" id="UP000051574">
    <property type="component" value="Unassembled WGS sequence"/>
</dbReference>
<dbReference type="GO" id="GO:0019898">
    <property type="term" value="C:extrinsic component of membrane"/>
    <property type="evidence" value="ECO:0007669"/>
    <property type="project" value="TreeGrafter"/>
</dbReference>
<evidence type="ECO:0000256" key="1">
    <source>
        <dbReference type="ARBA" id="ARBA00022658"/>
    </source>
</evidence>
<evidence type="ECO:0000256" key="3">
    <source>
        <dbReference type="SAM" id="MobiDB-lite"/>
    </source>
</evidence>
<dbReference type="AlphaFoldDB" id="A0A0T6BEP0"/>
<dbReference type="InterPro" id="IPR058157">
    <property type="entry name" value="Spectrin_met"/>
</dbReference>
<dbReference type="GO" id="GO:0005737">
    <property type="term" value="C:cytoplasm"/>
    <property type="evidence" value="ECO:0007669"/>
    <property type="project" value="TreeGrafter"/>
</dbReference>
<dbReference type="PANTHER" id="PTHR22826">
    <property type="entry name" value="RHO GUANINE EXCHANGE FACTOR-RELATED"/>
    <property type="match status" value="1"/>
</dbReference>
<evidence type="ECO:0000313" key="6">
    <source>
        <dbReference type="Proteomes" id="UP000051574"/>
    </source>
</evidence>
<keyword evidence="6" id="KW-1185">Reference proteome</keyword>
<dbReference type="InterPro" id="IPR051336">
    <property type="entry name" value="RhoGEF_Guanine_NuclExch_SF"/>
</dbReference>
<feature type="coiled-coil region" evidence="2">
    <location>
        <begin position="535"/>
        <end position="562"/>
    </location>
</feature>
<keyword evidence="2" id="KW-0175">Coiled coil</keyword>
<dbReference type="EMBL" id="LJIG01001171">
    <property type="protein sequence ID" value="KRT85769.1"/>
    <property type="molecule type" value="Genomic_DNA"/>
</dbReference>
<evidence type="ECO:0000256" key="2">
    <source>
        <dbReference type="SAM" id="Coils"/>
    </source>
</evidence>
<organism evidence="5 6">
    <name type="scientific">Oryctes borbonicus</name>
    <dbReference type="NCBI Taxonomy" id="1629725"/>
    <lineage>
        <taxon>Eukaryota</taxon>
        <taxon>Metazoa</taxon>
        <taxon>Ecdysozoa</taxon>
        <taxon>Arthropoda</taxon>
        <taxon>Hexapoda</taxon>
        <taxon>Insecta</taxon>
        <taxon>Pterygota</taxon>
        <taxon>Neoptera</taxon>
        <taxon>Endopterygota</taxon>
        <taxon>Coleoptera</taxon>
        <taxon>Polyphaga</taxon>
        <taxon>Scarabaeiformia</taxon>
        <taxon>Scarabaeidae</taxon>
        <taxon>Dynastinae</taxon>
        <taxon>Oryctes</taxon>
    </lineage>
</organism>
<dbReference type="OrthoDB" id="2152335at2759"/>
<protein>
    <recommendedName>
        <fullName evidence="4">Spectrin repeats metazoan domain-containing protein</fullName>
    </recommendedName>
</protein>
<dbReference type="Pfam" id="PF25101">
    <property type="entry name" value="Spectrin_7"/>
    <property type="match status" value="1"/>
</dbReference>
<feature type="region of interest" description="Disordered" evidence="3">
    <location>
        <begin position="632"/>
        <end position="658"/>
    </location>
</feature>
<comment type="caution">
    <text evidence="5">The sequence shown here is derived from an EMBL/GenBank/DDBJ whole genome shotgun (WGS) entry which is preliminary data.</text>
</comment>
<dbReference type="InterPro" id="IPR018159">
    <property type="entry name" value="Spectrin/alpha-actinin"/>
</dbReference>
<reference evidence="5 6" key="1">
    <citation type="submission" date="2015-09" db="EMBL/GenBank/DDBJ databases">
        <title>Draft genome of the scarab beetle Oryctes borbonicus.</title>
        <authorList>
            <person name="Meyer J.M."/>
            <person name="Markov G.V."/>
            <person name="Baskaran P."/>
            <person name="Herrmann M."/>
            <person name="Sommer R.J."/>
            <person name="Roedelsperger C."/>
        </authorList>
    </citation>
    <scope>NUCLEOTIDE SEQUENCE [LARGE SCALE GENOMIC DNA]</scope>
    <source>
        <strain evidence="5">OB123</strain>
        <tissue evidence="5">Whole animal</tissue>
    </source>
</reference>
<dbReference type="SUPFAM" id="SSF46966">
    <property type="entry name" value="Spectrin repeat"/>
    <property type="match status" value="3"/>
</dbReference>